<evidence type="ECO:0000259" key="3">
    <source>
        <dbReference type="Pfam" id="PF00535"/>
    </source>
</evidence>
<keyword evidence="2" id="KW-1133">Transmembrane helix</keyword>
<feature type="domain" description="Glycosyltransferase 2-like" evidence="3">
    <location>
        <begin position="5"/>
        <end position="159"/>
    </location>
</feature>
<organism evidence="4 5">
    <name type="scientific">Sphingomonas yabuuchiae</name>
    <dbReference type="NCBI Taxonomy" id="172044"/>
    <lineage>
        <taxon>Bacteria</taxon>
        <taxon>Pseudomonadati</taxon>
        <taxon>Pseudomonadota</taxon>
        <taxon>Alphaproteobacteria</taxon>
        <taxon>Sphingomonadales</taxon>
        <taxon>Sphingomonadaceae</taxon>
        <taxon>Sphingomonas</taxon>
    </lineage>
</organism>
<dbReference type="AlphaFoldDB" id="A0A147IV45"/>
<protein>
    <submittedName>
        <fullName evidence="4">Glycosyl transferase</fullName>
    </submittedName>
</protein>
<accession>A0A147IV45</accession>
<evidence type="ECO:0000256" key="2">
    <source>
        <dbReference type="SAM" id="Phobius"/>
    </source>
</evidence>
<evidence type="ECO:0000313" key="5">
    <source>
        <dbReference type="Proteomes" id="UP000073923"/>
    </source>
</evidence>
<comment type="similarity">
    <text evidence="1">Belongs to the glycosyltransferase 2 family. WaaE/KdtX subfamily.</text>
</comment>
<sequence>MTVTIGIKALNEERHIGRSIESALAAAVPVGGDVVLADSGSTDRTLSIAADYPIRVVQLANLDERCCGAGAQLAFQNATGTYFYLLDGDMVIDPTFVREGIAFLDAHPDHAGVGGRVREMNTVGQGFQIRARVLETTGHWNPGEVDRLDCGGLYRVAALREAGWFADRNLHAFEEFDLAARLRARGWKLARIDLPAVDHYGHLTSGYKLLWRRLKTGYAGAAGEVLRAALGQRHLPLVLRGLQHIRFTMVIAAWWLALLLTALLVRPAWTAIAVLAALVAGPILFLSWRRGGFKLGLYSFVEWNVGAIGFLGGFLRPRVAPSRPLASVDLSERRA</sequence>
<feature type="transmembrane region" description="Helical" evidence="2">
    <location>
        <begin position="271"/>
        <end position="288"/>
    </location>
</feature>
<gene>
    <name evidence="4" type="ORF">NS355_06935</name>
</gene>
<keyword evidence="4" id="KW-0808">Transferase</keyword>
<name>A0A147IV45_9SPHN</name>
<comment type="caution">
    <text evidence="4">The sequence shown here is derived from an EMBL/GenBank/DDBJ whole genome shotgun (WGS) entry which is preliminary data.</text>
</comment>
<feature type="transmembrane region" description="Helical" evidence="2">
    <location>
        <begin position="247"/>
        <end position="265"/>
    </location>
</feature>
<evidence type="ECO:0000313" key="4">
    <source>
        <dbReference type="EMBL" id="KTT99331.1"/>
    </source>
</evidence>
<dbReference type="PANTHER" id="PTHR43630:SF2">
    <property type="entry name" value="GLYCOSYLTRANSFERASE"/>
    <property type="match status" value="1"/>
</dbReference>
<dbReference type="PATRIC" id="fig|172044.3.peg.1133"/>
<dbReference type="SUPFAM" id="SSF53448">
    <property type="entry name" value="Nucleotide-diphospho-sugar transferases"/>
    <property type="match status" value="1"/>
</dbReference>
<dbReference type="Pfam" id="PF00535">
    <property type="entry name" value="Glycos_transf_2"/>
    <property type="match status" value="1"/>
</dbReference>
<dbReference type="InterPro" id="IPR001173">
    <property type="entry name" value="Glyco_trans_2-like"/>
</dbReference>
<dbReference type="InterPro" id="IPR029044">
    <property type="entry name" value="Nucleotide-diphossugar_trans"/>
</dbReference>
<keyword evidence="2" id="KW-0472">Membrane</keyword>
<dbReference type="RefSeq" id="WP_058745039.1">
    <property type="nucleotide sequence ID" value="NZ_LDTF01000028.1"/>
</dbReference>
<dbReference type="Proteomes" id="UP000073923">
    <property type="component" value="Unassembled WGS sequence"/>
</dbReference>
<reference evidence="4 5" key="1">
    <citation type="journal article" date="2016" name="Front. Microbiol.">
        <title>Genomic Resource of Rice Seed Associated Bacteria.</title>
        <authorList>
            <person name="Midha S."/>
            <person name="Bansal K."/>
            <person name="Sharma S."/>
            <person name="Kumar N."/>
            <person name="Patil P.P."/>
            <person name="Chaudhry V."/>
            <person name="Patil P.B."/>
        </authorList>
    </citation>
    <scope>NUCLEOTIDE SEQUENCE [LARGE SCALE GENOMIC DNA]</scope>
    <source>
        <strain evidence="4 5">NS355</strain>
    </source>
</reference>
<dbReference type="GO" id="GO:0016740">
    <property type="term" value="F:transferase activity"/>
    <property type="evidence" value="ECO:0007669"/>
    <property type="project" value="UniProtKB-KW"/>
</dbReference>
<keyword evidence="2" id="KW-0812">Transmembrane</keyword>
<evidence type="ECO:0000256" key="1">
    <source>
        <dbReference type="ARBA" id="ARBA00038494"/>
    </source>
</evidence>
<dbReference type="EMBL" id="LDTF01000028">
    <property type="protein sequence ID" value="KTT99331.1"/>
    <property type="molecule type" value="Genomic_DNA"/>
</dbReference>
<proteinExistence type="inferred from homology"/>
<dbReference type="OrthoDB" id="8416156at2"/>
<feature type="transmembrane region" description="Helical" evidence="2">
    <location>
        <begin position="295"/>
        <end position="315"/>
    </location>
</feature>
<dbReference type="PANTHER" id="PTHR43630">
    <property type="entry name" value="POLY-BETA-1,6-N-ACETYL-D-GLUCOSAMINE SYNTHASE"/>
    <property type="match status" value="1"/>
</dbReference>
<dbReference type="Gene3D" id="3.90.550.10">
    <property type="entry name" value="Spore Coat Polysaccharide Biosynthesis Protein SpsA, Chain A"/>
    <property type="match status" value="1"/>
</dbReference>